<organism evidence="1 2">
    <name type="scientific">Magallana gigas</name>
    <name type="common">Pacific oyster</name>
    <name type="synonym">Crassostrea gigas</name>
    <dbReference type="NCBI Taxonomy" id="29159"/>
    <lineage>
        <taxon>Eukaryota</taxon>
        <taxon>Metazoa</taxon>
        <taxon>Spiralia</taxon>
        <taxon>Lophotrochozoa</taxon>
        <taxon>Mollusca</taxon>
        <taxon>Bivalvia</taxon>
        <taxon>Autobranchia</taxon>
        <taxon>Pteriomorphia</taxon>
        <taxon>Ostreida</taxon>
        <taxon>Ostreoidea</taxon>
        <taxon>Ostreidae</taxon>
        <taxon>Magallana</taxon>
    </lineage>
</organism>
<dbReference type="OrthoDB" id="6092766at2759"/>
<dbReference type="OMA" id="NRTHEVE"/>
<name>A0A8W8JIU0_MAGGI</name>
<dbReference type="EnsemblMetazoa" id="G19603.3">
    <property type="protein sequence ID" value="G19603.3:cds"/>
    <property type="gene ID" value="G19603"/>
</dbReference>
<proteinExistence type="predicted"/>
<sequence length="420" mass="47986">MDKTTKERLVKELRVLFANGNTEKLAKEAVKELSDFTGTDITYIFQKLTYVVDLLSKLTEGSAIVPNSFNVSLSAISVVFKILGTKLKSSSPPVEKDATYLALLRYQNSELKAEAVGLEDLLFTTHAYLNEIDEHAHESVVIRLEERFPTNDTVRFLGKLKAKAQELLTTSEIPSARRASVYINLYFRLAILRTMVLWQVFCIKERSGYDEASTRAVLAMINEGQKSDLEVVRYVTETSFQKVVFHTIFHPTENENFLHFLQIQQYWIPNIGQDLSFCRQTHCIRSSKKPEIKFERTSMLGGRIRGGSDMSSDCKFQLEPLKKRRVDNVFYIRSAKSPGHYVYMHDGGNCFSASHRPGPEGQWKIVQFENDKSPPQYVLSPLKWPCRFLFLKSFLGSISIAGTYSSKETKDKGLWEILDL</sequence>
<dbReference type="EnsemblMetazoa" id="G19603.4">
    <property type="protein sequence ID" value="G19603.4:cds"/>
    <property type="gene ID" value="G19603"/>
</dbReference>
<dbReference type="EnsemblMetazoa" id="G19603.5">
    <property type="protein sequence ID" value="G19603.5:cds"/>
    <property type="gene ID" value="G19603"/>
</dbReference>
<accession>A0A8W8JIU0</accession>
<dbReference type="EnsemblMetazoa" id="G19603.7">
    <property type="protein sequence ID" value="G19603.7:cds"/>
    <property type="gene ID" value="G19603"/>
</dbReference>
<evidence type="ECO:0000313" key="2">
    <source>
        <dbReference type="Proteomes" id="UP000005408"/>
    </source>
</evidence>
<dbReference type="Proteomes" id="UP000005408">
    <property type="component" value="Unassembled WGS sequence"/>
</dbReference>
<dbReference type="EnsemblMetazoa" id="G19603.9">
    <property type="protein sequence ID" value="G19603.9:cds"/>
    <property type="gene ID" value="G19603"/>
</dbReference>
<evidence type="ECO:0000313" key="1">
    <source>
        <dbReference type="EnsemblMetazoa" id="G19603.9:cds"/>
    </source>
</evidence>
<reference evidence="1" key="1">
    <citation type="submission" date="2022-08" db="UniProtKB">
        <authorList>
            <consortium name="EnsemblMetazoa"/>
        </authorList>
    </citation>
    <scope>IDENTIFICATION</scope>
    <source>
        <strain evidence="1">05x7-T-G4-1.051#20</strain>
    </source>
</reference>
<protein>
    <submittedName>
        <fullName evidence="1">Uncharacterized protein</fullName>
    </submittedName>
</protein>
<keyword evidence="2" id="KW-1185">Reference proteome</keyword>
<dbReference type="EnsemblMetazoa" id="G19603.10">
    <property type="protein sequence ID" value="G19603.10:cds"/>
    <property type="gene ID" value="G19603"/>
</dbReference>
<dbReference type="EnsemblMetazoa" id="G19603.1">
    <property type="protein sequence ID" value="G19603.1:cds"/>
    <property type="gene ID" value="G19603"/>
</dbReference>
<dbReference type="AlphaFoldDB" id="A0A8W8JIU0"/>
<dbReference type="EnsemblMetazoa" id="G19603.2">
    <property type="protein sequence ID" value="G19603.2:cds"/>
    <property type="gene ID" value="G19603"/>
</dbReference>
<dbReference type="EnsemblMetazoa" id="G19603.8">
    <property type="protein sequence ID" value="G19603.8:cds"/>
    <property type="gene ID" value="G19603"/>
</dbReference>